<evidence type="ECO:0000259" key="1">
    <source>
        <dbReference type="Pfam" id="PF09861"/>
    </source>
</evidence>
<dbReference type="InterPro" id="IPR018657">
    <property type="entry name" value="LarA-like_N"/>
</dbReference>
<evidence type="ECO:0000313" key="2">
    <source>
        <dbReference type="EMBL" id="MEQ2563898.1"/>
    </source>
</evidence>
<dbReference type="RefSeq" id="WP_349229974.1">
    <property type="nucleotide sequence ID" value="NZ_JBBMFJ010000027.1"/>
</dbReference>
<dbReference type="EMBL" id="JBBMFJ010000027">
    <property type="protein sequence ID" value="MEQ2563898.1"/>
    <property type="molecule type" value="Genomic_DNA"/>
</dbReference>
<accession>A0ABV1HNJ9</accession>
<name>A0ABV1HNJ9_9FIRM</name>
<feature type="domain" description="LarA-like N-terminal" evidence="1">
    <location>
        <begin position="77"/>
        <end position="198"/>
    </location>
</feature>
<comment type="caution">
    <text evidence="2">The sequence shown here is derived from an EMBL/GenBank/DDBJ whole genome shotgun (WGS) entry which is preliminary data.</text>
</comment>
<gene>
    <name evidence="2" type="ORF">WMO41_12120</name>
</gene>
<keyword evidence="3" id="KW-1185">Reference proteome</keyword>
<reference evidence="2 3" key="1">
    <citation type="submission" date="2024-03" db="EMBL/GenBank/DDBJ databases">
        <title>Human intestinal bacterial collection.</title>
        <authorList>
            <person name="Pauvert C."/>
            <person name="Hitch T.C.A."/>
            <person name="Clavel T."/>
        </authorList>
    </citation>
    <scope>NUCLEOTIDE SEQUENCE [LARGE SCALE GENOMIC DNA]</scope>
    <source>
        <strain evidence="2 3">CLA-AP-H27</strain>
    </source>
</reference>
<organism evidence="2 3">
    <name type="scientific">Ventrimonas faecis</name>
    <dbReference type="NCBI Taxonomy" id="3133170"/>
    <lineage>
        <taxon>Bacteria</taxon>
        <taxon>Bacillati</taxon>
        <taxon>Bacillota</taxon>
        <taxon>Clostridia</taxon>
        <taxon>Lachnospirales</taxon>
        <taxon>Lachnospiraceae</taxon>
        <taxon>Ventrimonas</taxon>
    </lineage>
</organism>
<protein>
    <submittedName>
        <fullName evidence="2">Lactate racemase domain-containing protein</fullName>
    </submittedName>
</protein>
<sequence length="432" mass="48596">MDGLHIDFTPIRAKMEGLDQVVLPKMVKIRQLYDSSRIEDVPAWLEKELEEKIREPERLTGKQICLTAGSRGIPFYAEIMKTLISWLKKYGACPFIIPAMGSHAGGVAEGQKEMLATFGITEEAMGVPIRASMDTVKAGELESGIPIYCDKYAWESDGVIVINKIKPHTSFKGDYESGLMKMMAIGMAKHKGAARIHMEGYENFARLIPEIGHFCLEHEPILFGVGIVQNAYDDICNLEVIPKDEIPDREKELLQIAKDKLAKFKFGKTDVLIIDEIGKNIGGAGFDPNVVARRDRIYPGALVSQNIFVRGLTEETHCNASGIGTIEVTTLRCVRQIDWAITWTNMMTANFLPGCRIPCFAENDRQALYWAIRTCTGIDYSKAKIVRIKDTMHLFEIEVSENLAEKLKQREDIEILSEPEEIRFGEDGYIQE</sequence>
<dbReference type="Proteomes" id="UP001437460">
    <property type="component" value="Unassembled WGS sequence"/>
</dbReference>
<proteinExistence type="predicted"/>
<evidence type="ECO:0000313" key="3">
    <source>
        <dbReference type="Proteomes" id="UP001437460"/>
    </source>
</evidence>
<dbReference type="Gene3D" id="3.40.50.11440">
    <property type="match status" value="1"/>
</dbReference>
<dbReference type="Pfam" id="PF09861">
    <property type="entry name" value="Lar_N"/>
    <property type="match status" value="1"/>
</dbReference>